<dbReference type="Pfam" id="PF02826">
    <property type="entry name" value="2-Hacid_dh_C"/>
    <property type="match status" value="1"/>
</dbReference>
<name>A0A0B2QX61_GLYSO</name>
<dbReference type="SUPFAM" id="SSF51735">
    <property type="entry name" value="NAD(P)-binding Rossmann-fold domains"/>
    <property type="match status" value="1"/>
</dbReference>
<dbReference type="Proteomes" id="UP000053555">
    <property type="component" value="Unassembled WGS sequence"/>
</dbReference>
<gene>
    <name evidence="4" type="ORF">glysoja_043043</name>
</gene>
<organism evidence="4">
    <name type="scientific">Glycine soja</name>
    <name type="common">Wild soybean</name>
    <dbReference type="NCBI Taxonomy" id="3848"/>
    <lineage>
        <taxon>Eukaryota</taxon>
        <taxon>Viridiplantae</taxon>
        <taxon>Streptophyta</taxon>
        <taxon>Embryophyta</taxon>
        <taxon>Tracheophyta</taxon>
        <taxon>Spermatophyta</taxon>
        <taxon>Magnoliopsida</taxon>
        <taxon>eudicotyledons</taxon>
        <taxon>Gunneridae</taxon>
        <taxon>Pentapetalae</taxon>
        <taxon>rosids</taxon>
        <taxon>fabids</taxon>
        <taxon>Fabales</taxon>
        <taxon>Fabaceae</taxon>
        <taxon>Papilionoideae</taxon>
        <taxon>50 kb inversion clade</taxon>
        <taxon>NPAAA clade</taxon>
        <taxon>indigoferoid/millettioid clade</taxon>
        <taxon>Phaseoleae</taxon>
        <taxon>Glycine</taxon>
        <taxon>Glycine subgen. Soja</taxon>
    </lineage>
</organism>
<evidence type="ECO:0000313" key="4">
    <source>
        <dbReference type="EMBL" id="KHN24363.1"/>
    </source>
</evidence>
<evidence type="ECO:0000256" key="2">
    <source>
        <dbReference type="ARBA" id="ARBA00023002"/>
    </source>
</evidence>
<dbReference type="EMBL" id="KN655359">
    <property type="protein sequence ID" value="KHN24363.1"/>
    <property type="molecule type" value="Genomic_DNA"/>
</dbReference>
<dbReference type="InterPro" id="IPR006140">
    <property type="entry name" value="D-isomer_DH_NAD-bd"/>
</dbReference>
<protein>
    <submittedName>
        <fullName evidence="4">Glycerate dehydrogenase</fullName>
        <ecNumber evidence="4">1.1.1.79</ecNumber>
    </submittedName>
</protein>
<proteinExistence type="inferred from homology"/>
<dbReference type="InterPro" id="IPR050223">
    <property type="entry name" value="D-isomer_2-hydroxyacid_DH"/>
</dbReference>
<evidence type="ECO:0000259" key="3">
    <source>
        <dbReference type="Pfam" id="PF02826"/>
    </source>
</evidence>
<keyword evidence="2 4" id="KW-0560">Oxidoreductase</keyword>
<accession>A0A0B2QX61</accession>
<dbReference type="PANTHER" id="PTHR10996">
    <property type="entry name" value="2-HYDROXYACID DEHYDROGENASE-RELATED"/>
    <property type="match status" value="1"/>
</dbReference>
<dbReference type="EC" id="1.1.1.79" evidence="4"/>
<dbReference type="PANTHER" id="PTHR10996:SF257">
    <property type="entry name" value="GLYOXYLATE REDUCTASE 1"/>
    <property type="match status" value="1"/>
</dbReference>
<reference evidence="4" key="1">
    <citation type="submission" date="2014-07" db="EMBL/GenBank/DDBJ databases">
        <title>Identification of a novel salt tolerance gene in wild soybean by whole-genome sequencing.</title>
        <authorList>
            <person name="Lam H.-M."/>
            <person name="Qi X."/>
            <person name="Li M.-W."/>
            <person name="Liu X."/>
            <person name="Xie M."/>
            <person name="Ni M."/>
            <person name="Xu X."/>
        </authorList>
    </citation>
    <scope>NUCLEOTIDE SEQUENCE [LARGE SCALE GENOMIC DNA]</scope>
    <source>
        <tissue evidence="4">Root</tissue>
    </source>
</reference>
<dbReference type="Gene3D" id="3.40.50.720">
    <property type="entry name" value="NAD(P)-binding Rossmann-like Domain"/>
    <property type="match status" value="2"/>
</dbReference>
<evidence type="ECO:0000256" key="1">
    <source>
        <dbReference type="ARBA" id="ARBA00005854"/>
    </source>
</evidence>
<feature type="domain" description="D-isomer specific 2-hydroxyacid dehydrogenase NAD-binding" evidence="3">
    <location>
        <begin position="6"/>
        <end position="64"/>
    </location>
</feature>
<dbReference type="GO" id="GO:0008465">
    <property type="term" value="F:hydroxypyruvate reductase (NADH) activity"/>
    <property type="evidence" value="ECO:0007669"/>
    <property type="project" value="TreeGrafter"/>
</dbReference>
<dbReference type="AlphaFoldDB" id="A0A0B2QX61"/>
<dbReference type="InterPro" id="IPR036291">
    <property type="entry name" value="NAD(P)-bd_dom_sf"/>
</dbReference>
<dbReference type="GO" id="GO:0051287">
    <property type="term" value="F:NAD binding"/>
    <property type="evidence" value="ECO:0007669"/>
    <property type="project" value="InterPro"/>
</dbReference>
<dbReference type="GO" id="GO:0030267">
    <property type="term" value="F:glyoxylate reductase (NADPH) activity"/>
    <property type="evidence" value="ECO:0007669"/>
    <property type="project" value="UniProtKB-EC"/>
</dbReference>
<dbReference type="GO" id="GO:0005829">
    <property type="term" value="C:cytosol"/>
    <property type="evidence" value="ECO:0007669"/>
    <property type="project" value="TreeGrafter"/>
</dbReference>
<sequence>MLSLLQEAILINCSRGPVIDEAALVEHLKQNPMFRVGLDVFEEEPYMKPRLTELKNAIVVPHIASASNWTHEGMATLAALNVLGKIKGYPVWFDANRVEAFLKENARPPATCPSIVNAKALGNNILYT</sequence>
<comment type="similarity">
    <text evidence="1">Belongs to the D-isomer specific 2-hydroxyacid dehydrogenase family.</text>
</comment>